<evidence type="ECO:0000256" key="4">
    <source>
        <dbReference type="ARBA" id="ARBA00022840"/>
    </source>
</evidence>
<dbReference type="GO" id="GO:0005524">
    <property type="term" value="F:ATP binding"/>
    <property type="evidence" value="ECO:0007669"/>
    <property type="project" value="UniProtKB-KW"/>
</dbReference>
<evidence type="ECO:0000259" key="9">
    <source>
        <dbReference type="PROSITE" id="PS50929"/>
    </source>
</evidence>
<dbReference type="SMART" id="SM00382">
    <property type="entry name" value="AAA"/>
    <property type="match status" value="1"/>
</dbReference>
<keyword evidence="5 7" id="KW-1133">Transmembrane helix</keyword>
<evidence type="ECO:0000256" key="2">
    <source>
        <dbReference type="ARBA" id="ARBA00022692"/>
    </source>
</evidence>
<evidence type="ECO:0000256" key="3">
    <source>
        <dbReference type="ARBA" id="ARBA00022741"/>
    </source>
</evidence>
<reference evidence="10 11" key="1">
    <citation type="submission" date="2023-02" db="EMBL/GenBank/DDBJ databases">
        <title>The predominant lactic acid bacteria and yeasts involved in the spontaneous fermentation of millet during the production of the traditional porridge Hausa koko in Ghana.</title>
        <authorList>
            <person name="Atter A."/>
            <person name="Diaz M."/>
        </authorList>
    </citation>
    <scope>NUCLEOTIDE SEQUENCE [LARGE SCALE GENOMIC DNA]</scope>
    <source>
        <strain evidence="10 11">FI11640</strain>
    </source>
</reference>
<accession>A0ABU7T091</accession>
<dbReference type="SUPFAM" id="SSF52540">
    <property type="entry name" value="P-loop containing nucleoside triphosphate hydrolases"/>
    <property type="match status" value="1"/>
</dbReference>
<keyword evidence="11" id="KW-1185">Reference proteome</keyword>
<dbReference type="InterPro" id="IPR003439">
    <property type="entry name" value="ABC_transporter-like_ATP-bd"/>
</dbReference>
<dbReference type="SUPFAM" id="SSF90123">
    <property type="entry name" value="ABC transporter transmembrane region"/>
    <property type="match status" value="1"/>
</dbReference>
<dbReference type="InterPro" id="IPR011527">
    <property type="entry name" value="ABC1_TM_dom"/>
</dbReference>
<dbReference type="InterPro" id="IPR003593">
    <property type="entry name" value="AAA+_ATPase"/>
</dbReference>
<organism evidence="10 11">
    <name type="scientific">Schleiferilactobacillus harbinensis</name>
    <dbReference type="NCBI Taxonomy" id="304207"/>
    <lineage>
        <taxon>Bacteria</taxon>
        <taxon>Bacillati</taxon>
        <taxon>Bacillota</taxon>
        <taxon>Bacilli</taxon>
        <taxon>Lactobacillales</taxon>
        <taxon>Lactobacillaceae</taxon>
        <taxon>Schleiferilactobacillus</taxon>
    </lineage>
</organism>
<feature type="domain" description="ABC transmembrane type-1" evidence="9">
    <location>
        <begin position="145"/>
        <end position="321"/>
    </location>
</feature>
<evidence type="ECO:0000256" key="7">
    <source>
        <dbReference type="SAM" id="Phobius"/>
    </source>
</evidence>
<feature type="transmembrane region" description="Helical" evidence="7">
    <location>
        <begin position="68"/>
        <end position="90"/>
    </location>
</feature>
<dbReference type="Pfam" id="PF00005">
    <property type="entry name" value="ABC_tran"/>
    <property type="match status" value="1"/>
</dbReference>
<comment type="caution">
    <text evidence="10">The sequence shown here is derived from an EMBL/GenBank/DDBJ whole genome shotgun (WGS) entry which is preliminary data.</text>
</comment>
<feature type="transmembrane region" description="Helical" evidence="7">
    <location>
        <begin position="172"/>
        <end position="189"/>
    </location>
</feature>
<evidence type="ECO:0000256" key="5">
    <source>
        <dbReference type="ARBA" id="ARBA00022989"/>
    </source>
</evidence>
<proteinExistence type="predicted"/>
<evidence type="ECO:0000313" key="11">
    <source>
        <dbReference type="Proteomes" id="UP001330016"/>
    </source>
</evidence>
<evidence type="ECO:0000313" key="10">
    <source>
        <dbReference type="EMBL" id="MEE6716031.1"/>
    </source>
</evidence>
<dbReference type="Gene3D" id="1.20.1560.10">
    <property type="entry name" value="ABC transporter type 1, transmembrane domain"/>
    <property type="match status" value="1"/>
</dbReference>
<sequence>MMIKKMTDKHYSIWENLRWFNIQRRGIADHLRWWLPSILVIQLGITLVSAAVPALLVRLLGQHTGLPLVALLMIGIGLGLGCLQFSQAVLDTFMRMASSAVRNEMFATDGGDYLHIPYVAAADAQVRAKRAESMNYGYGGDESGVGVFYNTLVHTVQNALMILVDAVILGQASWWIAGVIIATTLLAFYPQQSFQRFRRQQQKVMEDRWTPGKYIQRSSFQEENGKDIRLYHMAGWYQGKYDQFVAATNQTQTVIERRQFWVSSGSALLTLIRNTVGYGVLLLLMVNKQVSISQFTFYFTLLSTVGMTVEAVLTQYGLLKGANTDVNTGRRFLDWAEAVIQDMPQGKTVPHFDARKPLTVVFDRVSFTYPDGTAPVLNDISFTLHAGERIALVGLNGAGKTTITMLMMGLLTPNSGTITINDINIQDIPPATLRSYFAPVFQESTVFAGSVGYNVAMTRDYDEQRVRNALAEAGLTADIDKLAHGLQTELTNYIQDDGVTLSGGQTQKLMIARALYRDAPILLLDEPTAALDALAESALYQNYQKMAAGKTSLFISHRLASTRFSDRILFLQQGQIAASGTHEELLAHCPAYAALYRTQSQYYTEKQTGQEAVQDA</sequence>
<dbReference type="RefSeq" id="WP_331243872.1">
    <property type="nucleotide sequence ID" value="NZ_JAQSGJ010000025.1"/>
</dbReference>
<keyword evidence="2 7" id="KW-0812">Transmembrane</keyword>
<feature type="transmembrane region" description="Helical" evidence="7">
    <location>
        <begin position="33"/>
        <end position="56"/>
    </location>
</feature>
<dbReference type="PANTHER" id="PTHR24221">
    <property type="entry name" value="ATP-BINDING CASSETTE SUB-FAMILY B"/>
    <property type="match status" value="1"/>
</dbReference>
<evidence type="ECO:0000256" key="1">
    <source>
        <dbReference type="ARBA" id="ARBA00004651"/>
    </source>
</evidence>
<gene>
    <name evidence="10" type="ORF">PS435_09185</name>
</gene>
<dbReference type="Proteomes" id="UP001330016">
    <property type="component" value="Unassembled WGS sequence"/>
</dbReference>
<keyword evidence="4 10" id="KW-0067">ATP-binding</keyword>
<dbReference type="CDD" id="cd03228">
    <property type="entry name" value="ABCC_MRP_Like"/>
    <property type="match status" value="1"/>
</dbReference>
<feature type="transmembrane region" description="Helical" evidence="7">
    <location>
        <begin position="292"/>
        <end position="313"/>
    </location>
</feature>
<evidence type="ECO:0000259" key="8">
    <source>
        <dbReference type="PROSITE" id="PS50893"/>
    </source>
</evidence>
<keyword evidence="3" id="KW-0547">Nucleotide-binding</keyword>
<feature type="domain" description="ABC transporter" evidence="8">
    <location>
        <begin position="360"/>
        <end position="598"/>
    </location>
</feature>
<dbReference type="PROSITE" id="PS50893">
    <property type="entry name" value="ABC_TRANSPORTER_2"/>
    <property type="match status" value="1"/>
</dbReference>
<dbReference type="PANTHER" id="PTHR24221:SF654">
    <property type="entry name" value="ATP-BINDING CASSETTE SUB-FAMILY B MEMBER 6"/>
    <property type="match status" value="1"/>
</dbReference>
<dbReference type="InterPro" id="IPR036640">
    <property type="entry name" value="ABC1_TM_sf"/>
</dbReference>
<dbReference type="InterPro" id="IPR039421">
    <property type="entry name" value="Type_1_exporter"/>
</dbReference>
<protein>
    <submittedName>
        <fullName evidence="10">ABC transporter ATP-binding protein</fullName>
    </submittedName>
</protein>
<keyword evidence="6 7" id="KW-0472">Membrane</keyword>
<name>A0ABU7T091_9LACO</name>
<dbReference type="Gene3D" id="3.40.50.300">
    <property type="entry name" value="P-loop containing nucleotide triphosphate hydrolases"/>
    <property type="match status" value="1"/>
</dbReference>
<feature type="transmembrane region" description="Helical" evidence="7">
    <location>
        <begin position="267"/>
        <end position="286"/>
    </location>
</feature>
<dbReference type="InterPro" id="IPR027417">
    <property type="entry name" value="P-loop_NTPase"/>
</dbReference>
<dbReference type="EMBL" id="JAQSGK010000025">
    <property type="protein sequence ID" value="MEE6716031.1"/>
    <property type="molecule type" value="Genomic_DNA"/>
</dbReference>
<dbReference type="PROSITE" id="PS50929">
    <property type="entry name" value="ABC_TM1F"/>
    <property type="match status" value="1"/>
</dbReference>
<evidence type="ECO:0000256" key="6">
    <source>
        <dbReference type="ARBA" id="ARBA00023136"/>
    </source>
</evidence>
<comment type="subcellular location">
    <subcellularLocation>
        <location evidence="1">Cell membrane</location>
        <topology evidence="1">Multi-pass membrane protein</topology>
    </subcellularLocation>
</comment>